<proteinExistence type="predicted"/>
<name>A0ABU0TIQ9_9FLAO</name>
<sequence length="222" mass="25466">MIEFMQNASAYQVTWGYRVKPVYRILSNEKYLNDFFENGSLFISCFKNFKKYDDEMQGDSSEGDAMVGGFTEKGDGNFIVYEGGVNAFVLCGTNVLTEDVIKDFNGVGAIKINNPTLFGMEVARKLPFVLSGIEGDCIYDDSKAHILEEEKNKAFQTINFKNPREIEQKILQITTGIEVFTKYKKYEHQQEHRLLWFSERSIESGIVINCPEAIEYCEKILF</sequence>
<organism evidence="1 2">
    <name type="scientific">Chryseobacterium camelliae</name>
    <dbReference type="NCBI Taxonomy" id="1265445"/>
    <lineage>
        <taxon>Bacteria</taxon>
        <taxon>Pseudomonadati</taxon>
        <taxon>Bacteroidota</taxon>
        <taxon>Flavobacteriia</taxon>
        <taxon>Flavobacteriales</taxon>
        <taxon>Weeksellaceae</taxon>
        <taxon>Chryseobacterium group</taxon>
        <taxon>Chryseobacterium</taxon>
    </lineage>
</organism>
<keyword evidence="2" id="KW-1185">Reference proteome</keyword>
<dbReference type="Proteomes" id="UP001225072">
    <property type="component" value="Unassembled WGS sequence"/>
</dbReference>
<protein>
    <submittedName>
        <fullName evidence="1">Uncharacterized protein</fullName>
    </submittedName>
</protein>
<accession>A0ABU0TIQ9</accession>
<dbReference type="RefSeq" id="WP_307450138.1">
    <property type="nucleotide sequence ID" value="NZ_JAUTAL010000001.1"/>
</dbReference>
<gene>
    <name evidence="1" type="ORF">QE404_002088</name>
</gene>
<evidence type="ECO:0000313" key="2">
    <source>
        <dbReference type="Proteomes" id="UP001225072"/>
    </source>
</evidence>
<evidence type="ECO:0000313" key="1">
    <source>
        <dbReference type="EMBL" id="MDQ1096941.1"/>
    </source>
</evidence>
<reference evidence="1 2" key="1">
    <citation type="submission" date="2023-07" db="EMBL/GenBank/DDBJ databases">
        <title>Functional and genomic diversity of the sorghum phyllosphere microbiome.</title>
        <authorList>
            <person name="Shade A."/>
        </authorList>
    </citation>
    <scope>NUCLEOTIDE SEQUENCE [LARGE SCALE GENOMIC DNA]</scope>
    <source>
        <strain evidence="1 2">SORGH_AS_1064</strain>
    </source>
</reference>
<comment type="caution">
    <text evidence="1">The sequence shown here is derived from an EMBL/GenBank/DDBJ whole genome shotgun (WGS) entry which is preliminary data.</text>
</comment>
<dbReference type="EMBL" id="JAUTAL010000001">
    <property type="protein sequence ID" value="MDQ1096941.1"/>
    <property type="molecule type" value="Genomic_DNA"/>
</dbReference>